<dbReference type="Proteomes" id="UP000068196">
    <property type="component" value="Chromosome"/>
</dbReference>
<organism evidence="15 16">
    <name type="scientific">Caldimicrobium thiodismutans</name>
    <dbReference type="NCBI Taxonomy" id="1653476"/>
    <lineage>
        <taxon>Bacteria</taxon>
        <taxon>Pseudomonadati</taxon>
        <taxon>Thermodesulfobacteriota</taxon>
        <taxon>Thermodesulfobacteria</taxon>
        <taxon>Thermodesulfobacteriales</taxon>
        <taxon>Thermodesulfobacteriaceae</taxon>
        <taxon>Caldimicrobium</taxon>
    </lineage>
</organism>
<comment type="subunit">
    <text evidence="3 11">Monomer.</text>
</comment>
<evidence type="ECO:0000256" key="1">
    <source>
        <dbReference type="ARBA" id="ARBA00004496"/>
    </source>
</evidence>
<dbReference type="EC" id="6.1.1.19" evidence="11"/>
<keyword evidence="5 11" id="KW-0436">Ligase</keyword>
<dbReference type="Pfam" id="PF03485">
    <property type="entry name" value="Arg_tRNA_synt_N"/>
    <property type="match status" value="1"/>
</dbReference>
<dbReference type="SUPFAM" id="SSF52374">
    <property type="entry name" value="Nucleotidylyl transferase"/>
    <property type="match status" value="1"/>
</dbReference>
<evidence type="ECO:0000313" key="15">
    <source>
        <dbReference type="EMBL" id="BAU22718.1"/>
    </source>
</evidence>
<evidence type="ECO:0000256" key="8">
    <source>
        <dbReference type="ARBA" id="ARBA00022917"/>
    </source>
</evidence>
<dbReference type="NCBIfam" id="TIGR00456">
    <property type="entry name" value="argS"/>
    <property type="match status" value="1"/>
</dbReference>
<evidence type="ECO:0000256" key="9">
    <source>
        <dbReference type="ARBA" id="ARBA00023146"/>
    </source>
</evidence>
<dbReference type="CDD" id="cd00671">
    <property type="entry name" value="ArgRS_core"/>
    <property type="match status" value="1"/>
</dbReference>
<dbReference type="SMART" id="SM00836">
    <property type="entry name" value="DALR_1"/>
    <property type="match status" value="1"/>
</dbReference>
<dbReference type="InterPro" id="IPR036695">
    <property type="entry name" value="Arg-tRNA-synth_N_sf"/>
</dbReference>
<evidence type="ECO:0000256" key="12">
    <source>
        <dbReference type="RuleBase" id="RU363038"/>
    </source>
</evidence>
<dbReference type="GO" id="GO:0004814">
    <property type="term" value="F:arginine-tRNA ligase activity"/>
    <property type="evidence" value="ECO:0007669"/>
    <property type="project" value="UniProtKB-UniRule"/>
</dbReference>
<evidence type="ECO:0000256" key="7">
    <source>
        <dbReference type="ARBA" id="ARBA00022840"/>
    </source>
</evidence>
<dbReference type="PANTHER" id="PTHR11956">
    <property type="entry name" value="ARGINYL-TRNA SYNTHETASE"/>
    <property type="match status" value="1"/>
</dbReference>
<keyword evidence="7 11" id="KW-0067">ATP-binding</keyword>
<evidence type="ECO:0000259" key="13">
    <source>
        <dbReference type="SMART" id="SM00836"/>
    </source>
</evidence>
<dbReference type="PATRIC" id="fig|1653476.3.peg.323"/>
<evidence type="ECO:0000256" key="4">
    <source>
        <dbReference type="ARBA" id="ARBA00022490"/>
    </source>
</evidence>
<feature type="domain" description="Arginyl tRNA synthetase N-terminal" evidence="14">
    <location>
        <begin position="4"/>
        <end position="88"/>
    </location>
</feature>
<evidence type="ECO:0000256" key="6">
    <source>
        <dbReference type="ARBA" id="ARBA00022741"/>
    </source>
</evidence>
<dbReference type="SUPFAM" id="SSF47323">
    <property type="entry name" value="Anticodon-binding domain of a subclass of class I aminoacyl-tRNA synthetases"/>
    <property type="match status" value="1"/>
</dbReference>
<dbReference type="RefSeq" id="WP_068512367.1">
    <property type="nucleotide sequence ID" value="NZ_AP014945.1"/>
</dbReference>
<comment type="catalytic activity">
    <reaction evidence="10 11">
        <text>tRNA(Arg) + L-arginine + ATP = L-arginyl-tRNA(Arg) + AMP + diphosphate</text>
        <dbReference type="Rhea" id="RHEA:20301"/>
        <dbReference type="Rhea" id="RHEA-COMP:9658"/>
        <dbReference type="Rhea" id="RHEA-COMP:9673"/>
        <dbReference type="ChEBI" id="CHEBI:30616"/>
        <dbReference type="ChEBI" id="CHEBI:32682"/>
        <dbReference type="ChEBI" id="CHEBI:33019"/>
        <dbReference type="ChEBI" id="CHEBI:78442"/>
        <dbReference type="ChEBI" id="CHEBI:78513"/>
        <dbReference type="ChEBI" id="CHEBI:456215"/>
        <dbReference type="EC" id="6.1.1.19"/>
    </reaction>
</comment>
<dbReference type="InterPro" id="IPR035684">
    <property type="entry name" value="ArgRS_core"/>
</dbReference>
<dbReference type="SMART" id="SM01016">
    <property type="entry name" value="Arg_tRNA_synt_N"/>
    <property type="match status" value="1"/>
</dbReference>
<gene>
    <name evidence="11" type="primary">argS</name>
    <name evidence="15" type="ORF">THC_0320</name>
</gene>
<dbReference type="AlphaFoldDB" id="A0A0U5AVZ0"/>
<accession>A0A0U5AVZ0</accession>
<evidence type="ECO:0000256" key="11">
    <source>
        <dbReference type="HAMAP-Rule" id="MF_00123"/>
    </source>
</evidence>
<evidence type="ECO:0000256" key="10">
    <source>
        <dbReference type="ARBA" id="ARBA00049339"/>
    </source>
</evidence>
<dbReference type="EMBL" id="AP014945">
    <property type="protein sequence ID" value="BAU22718.1"/>
    <property type="molecule type" value="Genomic_DNA"/>
</dbReference>
<dbReference type="Pfam" id="PF05746">
    <property type="entry name" value="DALR_1"/>
    <property type="match status" value="1"/>
</dbReference>
<dbReference type="InterPro" id="IPR009080">
    <property type="entry name" value="tRNAsynth_Ia_anticodon-bd"/>
</dbReference>
<name>A0A0U5AVZ0_9BACT</name>
<dbReference type="GO" id="GO:0005524">
    <property type="term" value="F:ATP binding"/>
    <property type="evidence" value="ECO:0007669"/>
    <property type="project" value="UniProtKB-UniRule"/>
</dbReference>
<dbReference type="InterPro" id="IPR001412">
    <property type="entry name" value="aa-tRNA-synth_I_CS"/>
</dbReference>
<sequence length="550" mass="63533">MIKRKIRERLKETLKELNLIEKDIPFEVERPKREDLGDFSTNLALVLQGVLKAKPREIAERIIEKLRLEGDLFEKIEIAGPGFINFWINPEFLRKNLLQILKEKDNYGALNIGKGQRIHIEFVSANPTGPLHIGHGRGAAYGDALARILKFAGFNVHTEYYINDRGTQMNILGASVYLRAKELTGEKVPFPEDYYQGDYIYDIAKEALKLYPDLMQKAESEAIELCRELAIKSILEDIRLDLKNFRVEYDHWYSERDLYKKSLVEEVLSLLIDKGYLYEAEGALWFKSTLFGDEKDRVVRKSSGEWTYFASDISYHYEKFIKRGFDLAIDLWGADHHGYVQRLKGVLKALGIDPERLKVLLIQMVNLLEGGELKSMSTRKAEYIELKELVREVGVDAVRFIFLSRSQDSPLDFDVELAKKQSQENPVYYVQYAHARICSIKEKAKSEGFPLDELYEAKLFLLSEKESLDLMKKLAEFSDVVEISALQFAPYKIVYYLLELAGLFHEYYNKYRVVGEEKEISLARLALTEGCRIIIQRGLTLLGVNSPEKM</sequence>
<dbReference type="PROSITE" id="PS00178">
    <property type="entry name" value="AA_TRNA_LIGASE_I"/>
    <property type="match status" value="1"/>
</dbReference>
<dbReference type="FunFam" id="3.40.50.620:FF:000062">
    <property type="entry name" value="Arginine--tRNA ligase"/>
    <property type="match status" value="1"/>
</dbReference>
<protein>
    <recommendedName>
        <fullName evidence="11">Arginine--tRNA ligase</fullName>
        <ecNumber evidence="11">6.1.1.19</ecNumber>
    </recommendedName>
    <alternativeName>
        <fullName evidence="11">Arginyl-tRNA synthetase</fullName>
        <shortName evidence="11">ArgRS</shortName>
    </alternativeName>
</protein>
<evidence type="ECO:0000256" key="2">
    <source>
        <dbReference type="ARBA" id="ARBA00005594"/>
    </source>
</evidence>
<comment type="similarity">
    <text evidence="2 11 12">Belongs to the class-I aminoacyl-tRNA synthetase family.</text>
</comment>
<reference evidence="15 16" key="1">
    <citation type="journal article" date="2016" name="Int. J. Syst. Evol. Microbiol.">
        <title>Caldimicrobium thiodismutans sp. nov., a sulfur-disproportionating bacterium isolated from a hot spring, and emended description of the genus Caldimicrobium.</title>
        <authorList>
            <person name="Kojima H."/>
            <person name="Umezawa K."/>
            <person name="Fukui M."/>
        </authorList>
    </citation>
    <scope>NUCLEOTIDE SEQUENCE [LARGE SCALE GENOMIC DNA]</scope>
    <source>
        <strain evidence="15 16">TF1</strain>
    </source>
</reference>
<evidence type="ECO:0000256" key="5">
    <source>
        <dbReference type="ARBA" id="ARBA00022598"/>
    </source>
</evidence>
<dbReference type="GO" id="GO:0006420">
    <property type="term" value="P:arginyl-tRNA aminoacylation"/>
    <property type="evidence" value="ECO:0007669"/>
    <property type="project" value="UniProtKB-UniRule"/>
</dbReference>
<keyword evidence="6 11" id="KW-0547">Nucleotide-binding</keyword>
<dbReference type="PANTHER" id="PTHR11956:SF5">
    <property type="entry name" value="ARGININE--TRNA LIGASE, CYTOPLASMIC"/>
    <property type="match status" value="1"/>
</dbReference>
<evidence type="ECO:0000256" key="3">
    <source>
        <dbReference type="ARBA" id="ARBA00011245"/>
    </source>
</evidence>
<dbReference type="Gene3D" id="3.30.1360.70">
    <property type="entry name" value="Arginyl tRNA synthetase N-terminal domain"/>
    <property type="match status" value="1"/>
</dbReference>
<proteinExistence type="inferred from homology"/>
<keyword evidence="8 11" id="KW-0648">Protein biosynthesis</keyword>
<dbReference type="InterPro" id="IPR001278">
    <property type="entry name" value="Arg-tRNA-ligase"/>
</dbReference>
<dbReference type="STRING" id="1653476.THC_0320"/>
<dbReference type="SUPFAM" id="SSF55190">
    <property type="entry name" value="Arginyl-tRNA synthetase (ArgRS), N-terminal 'additional' domain"/>
    <property type="match status" value="1"/>
</dbReference>
<reference evidence="16" key="2">
    <citation type="journal article" date="2016" name="Int. J. Syst. Evol. Microbiol.">
        <title>Caldimicrobium thiodismutans sp. nov., a sulfur-disproportionating bacterium isolated from a hot spring.</title>
        <authorList>
            <person name="Kojima H."/>
            <person name="Umezawa K."/>
            <person name="Fukui M."/>
        </authorList>
    </citation>
    <scope>NUCLEOTIDE SEQUENCE [LARGE SCALE GENOMIC DNA]</scope>
    <source>
        <strain evidence="16">TF1</strain>
    </source>
</reference>
<feature type="short sequence motif" description="'HIGH' region" evidence="11">
    <location>
        <begin position="125"/>
        <end position="135"/>
    </location>
</feature>
<comment type="subcellular location">
    <subcellularLocation>
        <location evidence="1 11">Cytoplasm</location>
    </subcellularLocation>
</comment>
<keyword evidence="16" id="KW-1185">Reference proteome</keyword>
<keyword evidence="4 11" id="KW-0963">Cytoplasm</keyword>
<evidence type="ECO:0000259" key="14">
    <source>
        <dbReference type="SMART" id="SM01016"/>
    </source>
</evidence>
<dbReference type="GO" id="GO:0005737">
    <property type="term" value="C:cytoplasm"/>
    <property type="evidence" value="ECO:0007669"/>
    <property type="project" value="UniProtKB-SubCell"/>
</dbReference>
<dbReference type="InterPro" id="IPR005148">
    <property type="entry name" value="Arg-tRNA-synth_N"/>
</dbReference>
<dbReference type="FunFam" id="1.10.730.10:FF:000008">
    <property type="entry name" value="Arginine--tRNA ligase"/>
    <property type="match status" value="1"/>
</dbReference>
<dbReference type="Gene3D" id="1.10.730.10">
    <property type="entry name" value="Isoleucyl-tRNA Synthetase, Domain 1"/>
    <property type="match status" value="1"/>
</dbReference>
<dbReference type="Pfam" id="PF00750">
    <property type="entry name" value="tRNA-synt_1d"/>
    <property type="match status" value="1"/>
</dbReference>
<evidence type="ECO:0000313" key="16">
    <source>
        <dbReference type="Proteomes" id="UP000068196"/>
    </source>
</evidence>
<dbReference type="KEGG" id="cthi:THC_0320"/>
<dbReference type="InterPro" id="IPR008909">
    <property type="entry name" value="DALR_anticod-bd"/>
</dbReference>
<dbReference type="HAMAP" id="MF_00123">
    <property type="entry name" value="Arg_tRNA_synth"/>
    <property type="match status" value="1"/>
</dbReference>
<keyword evidence="9 11" id="KW-0030">Aminoacyl-tRNA synthetase</keyword>
<dbReference type="Gene3D" id="3.40.50.620">
    <property type="entry name" value="HUPs"/>
    <property type="match status" value="1"/>
</dbReference>
<dbReference type="PRINTS" id="PR01038">
    <property type="entry name" value="TRNASYNTHARG"/>
</dbReference>
<dbReference type="InterPro" id="IPR014729">
    <property type="entry name" value="Rossmann-like_a/b/a_fold"/>
</dbReference>
<feature type="domain" description="DALR anticodon binding" evidence="13">
    <location>
        <begin position="430"/>
        <end position="550"/>
    </location>
</feature>
<dbReference type="OrthoDB" id="9803211at2"/>